<accession>A0A9J6FS21</accession>
<dbReference type="VEuPathDB" id="VectorBase:HLOH_051160"/>
<evidence type="ECO:0008006" key="3">
    <source>
        <dbReference type="Google" id="ProtNLM"/>
    </source>
</evidence>
<sequence length="316" mass="35286">MHEMQQEVCHHHVRSNVYSEKVVRINGACEQLARELGTVTHDGVPTAKTTVILLETAKVMCSVETYNAEIHILFDRRKERSFIMSATSKRLGCPVVRNKIFTVGVFGGRQAEKMFQRVTVTLNTKQGRRFQLEVLETDVICDHKIPAPPQSFAHQLGCLDCDFADLANSDAPEDIGLLMGSEYIWGLKTGRTRKLGKIQKALQMVFGWCMQGPIEGTSQQNQCSGTVTLRTSVVEDKMADVLSKFWTLESIKITDKVECKPGECAAMEVFEQTLPIVDGRYDVALKNGDISSRQQGNRYKKATAVNKQGLEVVRAS</sequence>
<proteinExistence type="predicted"/>
<gene>
    <name evidence="1" type="ORF">HPB48_017178</name>
</gene>
<comment type="caution">
    <text evidence="1">The sequence shown here is derived from an EMBL/GenBank/DDBJ whole genome shotgun (WGS) entry which is preliminary data.</text>
</comment>
<dbReference type="AlphaFoldDB" id="A0A9J6FS21"/>
<dbReference type="OMA" id="INGACEQ"/>
<dbReference type="Proteomes" id="UP000821853">
    <property type="component" value="Unassembled WGS sequence"/>
</dbReference>
<protein>
    <recommendedName>
        <fullName evidence="3">Peptidase aspartic putative domain-containing protein</fullName>
    </recommendedName>
</protein>
<keyword evidence="2" id="KW-1185">Reference proteome</keyword>
<dbReference type="OrthoDB" id="6505652at2759"/>
<organism evidence="1 2">
    <name type="scientific">Haemaphysalis longicornis</name>
    <name type="common">Bush tick</name>
    <dbReference type="NCBI Taxonomy" id="44386"/>
    <lineage>
        <taxon>Eukaryota</taxon>
        <taxon>Metazoa</taxon>
        <taxon>Ecdysozoa</taxon>
        <taxon>Arthropoda</taxon>
        <taxon>Chelicerata</taxon>
        <taxon>Arachnida</taxon>
        <taxon>Acari</taxon>
        <taxon>Parasitiformes</taxon>
        <taxon>Ixodida</taxon>
        <taxon>Ixodoidea</taxon>
        <taxon>Ixodidae</taxon>
        <taxon>Haemaphysalinae</taxon>
        <taxon>Haemaphysalis</taxon>
    </lineage>
</organism>
<name>A0A9J6FS21_HAELO</name>
<evidence type="ECO:0000313" key="2">
    <source>
        <dbReference type="Proteomes" id="UP000821853"/>
    </source>
</evidence>
<evidence type="ECO:0000313" key="1">
    <source>
        <dbReference type="EMBL" id="KAH9364892.1"/>
    </source>
</evidence>
<dbReference type="EMBL" id="JABSTR010000003">
    <property type="protein sequence ID" value="KAH9364892.1"/>
    <property type="molecule type" value="Genomic_DNA"/>
</dbReference>
<reference evidence="1 2" key="1">
    <citation type="journal article" date="2020" name="Cell">
        <title>Large-Scale Comparative Analyses of Tick Genomes Elucidate Their Genetic Diversity and Vector Capacities.</title>
        <authorList>
            <consortium name="Tick Genome and Microbiome Consortium (TIGMIC)"/>
            <person name="Jia N."/>
            <person name="Wang J."/>
            <person name="Shi W."/>
            <person name="Du L."/>
            <person name="Sun Y."/>
            <person name="Zhan W."/>
            <person name="Jiang J.F."/>
            <person name="Wang Q."/>
            <person name="Zhang B."/>
            <person name="Ji P."/>
            <person name="Bell-Sakyi L."/>
            <person name="Cui X.M."/>
            <person name="Yuan T.T."/>
            <person name="Jiang B.G."/>
            <person name="Yang W.F."/>
            <person name="Lam T.T."/>
            <person name="Chang Q.C."/>
            <person name="Ding S.J."/>
            <person name="Wang X.J."/>
            <person name="Zhu J.G."/>
            <person name="Ruan X.D."/>
            <person name="Zhao L."/>
            <person name="Wei J.T."/>
            <person name="Ye R.Z."/>
            <person name="Que T.C."/>
            <person name="Du C.H."/>
            <person name="Zhou Y.H."/>
            <person name="Cheng J.X."/>
            <person name="Dai P.F."/>
            <person name="Guo W.B."/>
            <person name="Han X.H."/>
            <person name="Huang E.J."/>
            <person name="Li L.F."/>
            <person name="Wei W."/>
            <person name="Gao Y.C."/>
            <person name="Liu J.Z."/>
            <person name="Shao H.Z."/>
            <person name="Wang X."/>
            <person name="Wang C.C."/>
            <person name="Yang T.C."/>
            <person name="Huo Q.B."/>
            <person name="Li W."/>
            <person name="Chen H.Y."/>
            <person name="Chen S.E."/>
            <person name="Zhou L.G."/>
            <person name="Ni X.B."/>
            <person name="Tian J.H."/>
            <person name="Sheng Y."/>
            <person name="Liu T."/>
            <person name="Pan Y.S."/>
            <person name="Xia L.Y."/>
            <person name="Li J."/>
            <person name="Zhao F."/>
            <person name="Cao W.C."/>
        </authorList>
    </citation>
    <scope>NUCLEOTIDE SEQUENCE [LARGE SCALE GENOMIC DNA]</scope>
    <source>
        <strain evidence="1">HaeL-2018</strain>
    </source>
</reference>